<evidence type="ECO:0000259" key="1">
    <source>
        <dbReference type="Pfam" id="PF20241"/>
    </source>
</evidence>
<gene>
    <name evidence="2" type="ORF">BAE44_0015661</name>
</gene>
<organism evidence="2 3">
    <name type="scientific">Dichanthelium oligosanthes</name>
    <dbReference type="NCBI Taxonomy" id="888268"/>
    <lineage>
        <taxon>Eukaryota</taxon>
        <taxon>Viridiplantae</taxon>
        <taxon>Streptophyta</taxon>
        <taxon>Embryophyta</taxon>
        <taxon>Tracheophyta</taxon>
        <taxon>Spermatophyta</taxon>
        <taxon>Magnoliopsida</taxon>
        <taxon>Liliopsida</taxon>
        <taxon>Poales</taxon>
        <taxon>Poaceae</taxon>
        <taxon>PACMAD clade</taxon>
        <taxon>Panicoideae</taxon>
        <taxon>Panicodae</taxon>
        <taxon>Paniceae</taxon>
        <taxon>Dichantheliinae</taxon>
        <taxon>Dichanthelium</taxon>
    </lineage>
</organism>
<dbReference type="InterPro" id="IPR046533">
    <property type="entry name" value="DUF6598"/>
</dbReference>
<dbReference type="OrthoDB" id="631772at2759"/>
<name>A0A1E5VDU3_9POAL</name>
<dbReference type="Proteomes" id="UP000095767">
    <property type="component" value="Unassembled WGS sequence"/>
</dbReference>
<accession>A0A1E5VDU3</accession>
<dbReference type="AlphaFoldDB" id="A0A1E5VDU3"/>
<evidence type="ECO:0000313" key="2">
    <source>
        <dbReference type="EMBL" id="OEL23318.1"/>
    </source>
</evidence>
<feature type="domain" description="DUF6598" evidence="1">
    <location>
        <begin position="1"/>
        <end position="172"/>
    </location>
</feature>
<reference evidence="2 3" key="1">
    <citation type="submission" date="2016-09" db="EMBL/GenBank/DDBJ databases">
        <title>The draft genome of Dichanthelium oligosanthes: A C3 panicoid grass species.</title>
        <authorList>
            <person name="Studer A.J."/>
            <person name="Schnable J.C."/>
            <person name="Brutnell T.P."/>
        </authorList>
    </citation>
    <scope>NUCLEOTIDE SEQUENCE [LARGE SCALE GENOMIC DNA]</scope>
    <source>
        <strain evidence="3">cv. Kellogg 1175</strain>
        <tissue evidence="2">Leaf</tissue>
    </source>
</reference>
<dbReference type="STRING" id="888268.A0A1E5VDU3"/>
<dbReference type="PANTHER" id="PTHR33065:SF206">
    <property type="entry name" value="OS12G0619700 PROTEIN"/>
    <property type="match status" value="1"/>
</dbReference>
<comment type="caution">
    <text evidence="2">The sequence shown here is derived from an EMBL/GenBank/DDBJ whole genome shotgun (WGS) entry which is preliminary data.</text>
</comment>
<evidence type="ECO:0000313" key="3">
    <source>
        <dbReference type="Proteomes" id="UP000095767"/>
    </source>
</evidence>
<sequence length="184" mass="20312">MDAVYFEIDLKIKGGQRQKDKQLSKGYVTLDGIPLRLEDKMVVERDSLDTKLSKVVVTYAVVKHAVEATFAIEVLRGRFYGEITACTTSIRKSIVLHDSRVAGPPMAGNGEGVIQLLRNVVAVCLKEKLIVAIAARTGDGKTKSITIRFTPGVNGGYEKEMTSGSVKKRVKVTWSIISREYLYC</sequence>
<keyword evidence="3" id="KW-1185">Reference proteome</keyword>
<protein>
    <recommendedName>
        <fullName evidence="1">DUF6598 domain-containing protein</fullName>
    </recommendedName>
</protein>
<dbReference type="PANTHER" id="PTHR33065">
    <property type="entry name" value="OS07G0486400 PROTEIN"/>
    <property type="match status" value="1"/>
</dbReference>
<dbReference type="Pfam" id="PF20241">
    <property type="entry name" value="DUF6598"/>
    <property type="match status" value="1"/>
</dbReference>
<proteinExistence type="predicted"/>
<dbReference type="EMBL" id="LWDX02042836">
    <property type="protein sequence ID" value="OEL23318.1"/>
    <property type="molecule type" value="Genomic_DNA"/>
</dbReference>